<accession>A0A8T2QB81</accession>
<organism evidence="1 2">
    <name type="scientific">Ceratopteris richardii</name>
    <name type="common">Triangle waterfern</name>
    <dbReference type="NCBI Taxonomy" id="49495"/>
    <lineage>
        <taxon>Eukaryota</taxon>
        <taxon>Viridiplantae</taxon>
        <taxon>Streptophyta</taxon>
        <taxon>Embryophyta</taxon>
        <taxon>Tracheophyta</taxon>
        <taxon>Polypodiopsida</taxon>
        <taxon>Polypodiidae</taxon>
        <taxon>Polypodiales</taxon>
        <taxon>Pteridineae</taxon>
        <taxon>Pteridaceae</taxon>
        <taxon>Parkerioideae</taxon>
        <taxon>Ceratopteris</taxon>
    </lineage>
</organism>
<gene>
    <name evidence="1" type="ORF">KP509_36G028600</name>
</gene>
<dbReference type="Proteomes" id="UP000825935">
    <property type="component" value="Chromosome 36"/>
</dbReference>
<evidence type="ECO:0000313" key="1">
    <source>
        <dbReference type="EMBL" id="KAH7281069.1"/>
    </source>
</evidence>
<keyword evidence="2" id="KW-1185">Reference proteome</keyword>
<reference evidence="1" key="1">
    <citation type="submission" date="2021-08" db="EMBL/GenBank/DDBJ databases">
        <title>WGS assembly of Ceratopteris richardii.</title>
        <authorList>
            <person name="Marchant D.B."/>
            <person name="Chen G."/>
            <person name="Jenkins J."/>
            <person name="Shu S."/>
            <person name="Leebens-Mack J."/>
            <person name="Grimwood J."/>
            <person name="Schmutz J."/>
            <person name="Soltis P."/>
            <person name="Soltis D."/>
            <person name="Chen Z.-H."/>
        </authorList>
    </citation>
    <scope>NUCLEOTIDE SEQUENCE</scope>
    <source>
        <strain evidence="1">Whitten #5841</strain>
        <tissue evidence="1">Leaf</tissue>
    </source>
</reference>
<sequence length="114" mass="12785">MDRLRGRATALQIREGAERGRNRGDTPEGSGIVKAVREAFNKVLRLVFKAWCNLHSLVPFVAAPSYSFEAWKQWLYNGLVTYLLYPYARDFASRMSTSGRTQGTDSTPLTSPSP</sequence>
<dbReference type="EMBL" id="CM035441">
    <property type="protein sequence ID" value="KAH7281069.1"/>
    <property type="molecule type" value="Genomic_DNA"/>
</dbReference>
<evidence type="ECO:0000313" key="2">
    <source>
        <dbReference type="Proteomes" id="UP000825935"/>
    </source>
</evidence>
<protein>
    <submittedName>
        <fullName evidence="1">Uncharacterized protein</fullName>
    </submittedName>
</protein>
<comment type="caution">
    <text evidence="1">The sequence shown here is derived from an EMBL/GenBank/DDBJ whole genome shotgun (WGS) entry which is preliminary data.</text>
</comment>
<dbReference type="AlphaFoldDB" id="A0A8T2QB81"/>
<proteinExistence type="predicted"/>
<name>A0A8T2QB81_CERRI</name>